<gene>
    <name evidence="1" type="ORF">HU200_038147</name>
</gene>
<dbReference type="GO" id="GO:0007166">
    <property type="term" value="P:cell surface receptor signaling pathway"/>
    <property type="evidence" value="ECO:0007669"/>
    <property type="project" value="InterPro"/>
</dbReference>
<protein>
    <submittedName>
        <fullName evidence="1">Uncharacterized protein</fullName>
    </submittedName>
</protein>
<sequence length="314" mass="34820">MESERASFPSDHRWIGRQRRNAIALIRRRVDDDSTATLGNASTVAQLAGVDAVGLIAKIRQMARTASQIRSDCGQLASRVDEHAELLSVLRARPAERTLGKLGEVLVEAQLGEVLVDAHDLVLFTASRKAERFRDGGVHAGGDHGCDERLRRRARRRRLRDGGREASVSLINRSVRRGAFGTQLASLWPLPHGHIVRLVGWCCADGERIVVTQLMTNGSRRTLTGKPPMVTVWDEERSRSAVTRPYHDADSRPGGWWTCSIGGQQQSPRRGSSSRCSWYGGHHGGAVPVPAREQPPRHFRLQRALRLTCTRGNF</sequence>
<evidence type="ECO:0000313" key="1">
    <source>
        <dbReference type="EMBL" id="KAF8694618.1"/>
    </source>
</evidence>
<dbReference type="AlphaFoldDB" id="A0A835BJ51"/>
<evidence type="ECO:0000313" key="2">
    <source>
        <dbReference type="Proteomes" id="UP000636709"/>
    </source>
</evidence>
<accession>A0A835BJ51</accession>
<organism evidence="1 2">
    <name type="scientific">Digitaria exilis</name>
    <dbReference type="NCBI Taxonomy" id="1010633"/>
    <lineage>
        <taxon>Eukaryota</taxon>
        <taxon>Viridiplantae</taxon>
        <taxon>Streptophyta</taxon>
        <taxon>Embryophyta</taxon>
        <taxon>Tracheophyta</taxon>
        <taxon>Spermatophyta</taxon>
        <taxon>Magnoliopsida</taxon>
        <taxon>Liliopsida</taxon>
        <taxon>Poales</taxon>
        <taxon>Poaceae</taxon>
        <taxon>PACMAD clade</taxon>
        <taxon>Panicoideae</taxon>
        <taxon>Panicodae</taxon>
        <taxon>Paniceae</taxon>
        <taxon>Anthephorinae</taxon>
        <taxon>Digitaria</taxon>
    </lineage>
</organism>
<dbReference type="InterPro" id="IPR036537">
    <property type="entry name" value="Adaptor_Cbl_N_dom_sf"/>
</dbReference>
<dbReference type="EMBL" id="JACEFO010001902">
    <property type="protein sequence ID" value="KAF8694618.1"/>
    <property type="molecule type" value="Genomic_DNA"/>
</dbReference>
<comment type="caution">
    <text evidence="1">The sequence shown here is derived from an EMBL/GenBank/DDBJ whole genome shotgun (WGS) entry which is preliminary data.</text>
</comment>
<dbReference type="Gene3D" id="1.20.930.20">
    <property type="entry name" value="Adaptor protein Cbl, N-terminal domain"/>
    <property type="match status" value="1"/>
</dbReference>
<dbReference type="Proteomes" id="UP000636709">
    <property type="component" value="Unassembled WGS sequence"/>
</dbReference>
<reference evidence="1" key="1">
    <citation type="submission" date="2020-07" db="EMBL/GenBank/DDBJ databases">
        <title>Genome sequence and genetic diversity analysis of an under-domesticated orphan crop, white fonio (Digitaria exilis).</title>
        <authorList>
            <person name="Bennetzen J.L."/>
            <person name="Chen S."/>
            <person name="Ma X."/>
            <person name="Wang X."/>
            <person name="Yssel A.E.J."/>
            <person name="Chaluvadi S.R."/>
            <person name="Johnson M."/>
            <person name="Gangashetty P."/>
            <person name="Hamidou F."/>
            <person name="Sanogo M.D."/>
            <person name="Zwaenepoel A."/>
            <person name="Wallace J."/>
            <person name="Van De Peer Y."/>
            <person name="Van Deynze A."/>
        </authorList>
    </citation>
    <scope>NUCLEOTIDE SEQUENCE</scope>
    <source>
        <tissue evidence="1">Leaves</tissue>
    </source>
</reference>
<proteinExistence type="predicted"/>
<keyword evidence="2" id="KW-1185">Reference proteome</keyword>
<name>A0A835BJ51_9POAL</name>